<proteinExistence type="predicted"/>
<keyword evidence="1" id="KW-0328">Glycosyltransferase</keyword>
<keyword evidence="6" id="KW-1185">Reference proteome</keyword>
<keyword evidence="2" id="KW-0808">Transferase</keyword>
<dbReference type="InterPro" id="IPR028098">
    <property type="entry name" value="Glyco_trans_4-like_N"/>
</dbReference>
<accession>A0A934TUW2</accession>
<gene>
    <name evidence="5" type="ORF">JJB11_17285</name>
</gene>
<dbReference type="RefSeq" id="WP_201174148.1">
    <property type="nucleotide sequence ID" value="NZ_JAEPWM010000007.1"/>
</dbReference>
<reference evidence="5" key="2">
    <citation type="submission" date="2021-01" db="EMBL/GenBank/DDBJ databases">
        <authorList>
            <person name="Kang M."/>
        </authorList>
    </citation>
    <scope>NUCLEOTIDE SEQUENCE</scope>
    <source>
        <strain evidence="5">KACC 17527</strain>
    </source>
</reference>
<dbReference type="Gene3D" id="3.40.50.2000">
    <property type="entry name" value="Glycogen Phosphorylase B"/>
    <property type="match status" value="2"/>
</dbReference>
<name>A0A934TUW2_9BURK</name>
<dbReference type="AlphaFoldDB" id="A0A934TUW2"/>
<dbReference type="Pfam" id="PF00534">
    <property type="entry name" value="Glycos_transf_1"/>
    <property type="match status" value="1"/>
</dbReference>
<dbReference type="CDD" id="cd03801">
    <property type="entry name" value="GT4_PimA-like"/>
    <property type="match status" value="1"/>
</dbReference>
<evidence type="ECO:0000259" key="3">
    <source>
        <dbReference type="Pfam" id="PF00534"/>
    </source>
</evidence>
<dbReference type="PANTHER" id="PTHR12526:SF510">
    <property type="entry name" value="D-INOSITOL 3-PHOSPHATE GLYCOSYLTRANSFERASE"/>
    <property type="match status" value="1"/>
</dbReference>
<dbReference type="InterPro" id="IPR001296">
    <property type="entry name" value="Glyco_trans_1"/>
</dbReference>
<dbReference type="SUPFAM" id="SSF53756">
    <property type="entry name" value="UDP-Glycosyltransferase/glycogen phosphorylase"/>
    <property type="match status" value="1"/>
</dbReference>
<evidence type="ECO:0000256" key="1">
    <source>
        <dbReference type="ARBA" id="ARBA00022676"/>
    </source>
</evidence>
<sequence length="387" mass="42606">MAEGRPRIALVRASWNAAGGAERFVQRIAQALAARDVEVTLIARHWPASGESALPAGVRRLQLDPPHAGRRSRDRSFARAVLDAVARERFDLVQSHERIPGLPVYRAGDGVHRQWLAIKRRSLGRWRALGDALSAQHRAVLRAESEMFGHPALRCVICNSEMVRDEIVRHYGVAPEKLVVIRNGVDLQRFRPPTPEERADARARLAWPSERSVFLFVGSGFERKGVAAALRAFAVGPLRERALLVIVGEDKRRGRYERLARRLGLADSVRFTGAQDDVLPYYQGADAFVLPTLYDPQSNAVLEAMACGLPPITTRSCGVAELLSPASGRVVDADDIPALAAALADLQDRARARALGAEARRAVEPYSLQRMTDDYLALYARLLPTAA</sequence>
<dbReference type="EMBL" id="JAEPWM010000007">
    <property type="protein sequence ID" value="MBK6007856.1"/>
    <property type="molecule type" value="Genomic_DNA"/>
</dbReference>
<reference evidence="5" key="1">
    <citation type="journal article" date="2012" name="J. Microbiol. Biotechnol.">
        <title>Ramlibacter ginsenosidimutans sp. nov., with ginsenoside-converting activity.</title>
        <authorList>
            <person name="Wang L."/>
            <person name="An D.S."/>
            <person name="Kim S.G."/>
            <person name="Jin F.X."/>
            <person name="Kim S.C."/>
            <person name="Lee S.T."/>
            <person name="Im W.T."/>
        </authorList>
    </citation>
    <scope>NUCLEOTIDE SEQUENCE</scope>
    <source>
        <strain evidence="5">KACC 17527</strain>
    </source>
</reference>
<feature type="domain" description="Glycosyltransferase subfamily 4-like N-terminal" evidence="4">
    <location>
        <begin position="19"/>
        <end position="189"/>
    </location>
</feature>
<evidence type="ECO:0000313" key="6">
    <source>
        <dbReference type="Proteomes" id="UP000630528"/>
    </source>
</evidence>
<dbReference type="Pfam" id="PF13439">
    <property type="entry name" value="Glyco_transf_4"/>
    <property type="match status" value="1"/>
</dbReference>
<dbReference type="GO" id="GO:0016757">
    <property type="term" value="F:glycosyltransferase activity"/>
    <property type="evidence" value="ECO:0007669"/>
    <property type="project" value="UniProtKB-KW"/>
</dbReference>
<organism evidence="5 6">
    <name type="scientific">Ramlibacter ginsenosidimutans</name>
    <dbReference type="NCBI Taxonomy" id="502333"/>
    <lineage>
        <taxon>Bacteria</taxon>
        <taxon>Pseudomonadati</taxon>
        <taxon>Pseudomonadota</taxon>
        <taxon>Betaproteobacteria</taxon>
        <taxon>Burkholderiales</taxon>
        <taxon>Comamonadaceae</taxon>
        <taxon>Ramlibacter</taxon>
    </lineage>
</organism>
<dbReference type="Proteomes" id="UP000630528">
    <property type="component" value="Unassembled WGS sequence"/>
</dbReference>
<evidence type="ECO:0000313" key="5">
    <source>
        <dbReference type="EMBL" id="MBK6007856.1"/>
    </source>
</evidence>
<dbReference type="PANTHER" id="PTHR12526">
    <property type="entry name" value="GLYCOSYLTRANSFERASE"/>
    <property type="match status" value="1"/>
</dbReference>
<comment type="caution">
    <text evidence="5">The sequence shown here is derived from an EMBL/GenBank/DDBJ whole genome shotgun (WGS) entry which is preliminary data.</text>
</comment>
<evidence type="ECO:0000256" key="2">
    <source>
        <dbReference type="ARBA" id="ARBA00022679"/>
    </source>
</evidence>
<feature type="domain" description="Glycosyl transferase family 1" evidence="3">
    <location>
        <begin position="199"/>
        <end position="360"/>
    </location>
</feature>
<protein>
    <submittedName>
        <fullName evidence="5">Glycosyltransferase family 4 protein</fullName>
    </submittedName>
</protein>
<evidence type="ECO:0000259" key="4">
    <source>
        <dbReference type="Pfam" id="PF13439"/>
    </source>
</evidence>